<proteinExistence type="predicted"/>
<dbReference type="Proteomes" id="UP000192223">
    <property type="component" value="Unplaced"/>
</dbReference>
<dbReference type="OrthoDB" id="191037at2759"/>
<dbReference type="RefSeq" id="XP_018319796.1">
    <property type="nucleotide sequence ID" value="XM_018464294.1"/>
</dbReference>
<evidence type="ECO:0000313" key="2">
    <source>
        <dbReference type="Proteomes" id="UP000192223"/>
    </source>
</evidence>
<protein>
    <submittedName>
        <fullName evidence="3 4">Uncharacterized protein LOC108733202</fullName>
    </submittedName>
</protein>
<evidence type="ECO:0000313" key="4">
    <source>
        <dbReference type="RefSeq" id="XP_018319796.1"/>
    </source>
</evidence>
<name>A0A1W4W6R6_AGRPL</name>
<evidence type="ECO:0000313" key="3">
    <source>
        <dbReference type="RefSeq" id="XP_018319787.1"/>
    </source>
</evidence>
<organism evidence="2 4">
    <name type="scientific">Agrilus planipennis</name>
    <name type="common">Emerald ash borer</name>
    <name type="synonym">Agrilus marcopoli</name>
    <dbReference type="NCBI Taxonomy" id="224129"/>
    <lineage>
        <taxon>Eukaryota</taxon>
        <taxon>Metazoa</taxon>
        <taxon>Ecdysozoa</taxon>
        <taxon>Arthropoda</taxon>
        <taxon>Hexapoda</taxon>
        <taxon>Insecta</taxon>
        <taxon>Pterygota</taxon>
        <taxon>Neoptera</taxon>
        <taxon>Endopterygota</taxon>
        <taxon>Coleoptera</taxon>
        <taxon>Polyphaga</taxon>
        <taxon>Elateriformia</taxon>
        <taxon>Buprestoidea</taxon>
        <taxon>Buprestidae</taxon>
        <taxon>Agrilinae</taxon>
        <taxon>Agrilus</taxon>
    </lineage>
</organism>
<dbReference type="InterPro" id="IPR015897">
    <property type="entry name" value="CHK_kinase-like"/>
</dbReference>
<gene>
    <name evidence="3 4" type="primary">LOC108733202</name>
</gene>
<feature type="domain" description="CHK kinase-like" evidence="1">
    <location>
        <begin position="136"/>
        <end position="330"/>
    </location>
</feature>
<dbReference type="InterPro" id="IPR004119">
    <property type="entry name" value="EcKL"/>
</dbReference>
<reference evidence="3 4" key="1">
    <citation type="submission" date="2025-04" db="UniProtKB">
        <authorList>
            <consortium name="RefSeq"/>
        </authorList>
    </citation>
    <scope>IDENTIFICATION</scope>
    <source>
        <tissue evidence="3 4">Entire body</tissue>
    </source>
</reference>
<dbReference type="InterPro" id="IPR011009">
    <property type="entry name" value="Kinase-like_dom_sf"/>
</dbReference>
<dbReference type="Gene3D" id="3.90.1200.10">
    <property type="match status" value="1"/>
</dbReference>
<dbReference type="KEGG" id="apln:108733202"/>
<accession>A0A1W4W6R6</accession>
<keyword evidence="2" id="KW-1185">Reference proteome</keyword>
<dbReference type="SUPFAM" id="SSF56112">
    <property type="entry name" value="Protein kinase-like (PK-like)"/>
    <property type="match status" value="1"/>
</dbReference>
<evidence type="ECO:0000259" key="1">
    <source>
        <dbReference type="SMART" id="SM00587"/>
    </source>
</evidence>
<dbReference type="PANTHER" id="PTHR11012:SF55">
    <property type="entry name" value="BHLH DOMAIN-CONTAINING PROTEIN"/>
    <property type="match status" value="1"/>
</dbReference>
<dbReference type="SMART" id="SM00587">
    <property type="entry name" value="CHK"/>
    <property type="match status" value="1"/>
</dbReference>
<dbReference type="Pfam" id="PF02958">
    <property type="entry name" value="EcKL"/>
    <property type="match status" value="1"/>
</dbReference>
<sequence length="410" mass="48090">MKTYKINDLETIARTFLKPCQKFKNYEAVSLTSNGENYGSLVLDVKIFIENEETCKDEVLNVVAKMLPPNEFLKEAFNVNITFKKEVHMYSTIMNELKLFAKEHDYKESLEFLAEYFGSRVSLNPNAVDVNDDAIIILENLKLSEFVSVSRFSGFDLEASKLILKTLAQFHGIPLSLKLLYPDRFENKLMKYLEPGMDFEKEREYIDCLFRRQLDIAAEFDKRCEKLISRFLKLLNDAEGMFDKNCSLGDSYGTICHIDLWINNIMLKYDKDKMTPKKCKFVDFQIYCYGNLTRDVVFFLFTSTHISVLREHFDELVEIYRNQLCNILQHFNCDTKPYRSEGFREQMKIIAKATEIVHASTMLNVIHAEKGEVKDMEEIEPDDFLQERHSEIYKQRLAAIFNICSDKQWV</sequence>
<dbReference type="AlphaFoldDB" id="A0A1W4W6R6"/>
<dbReference type="PANTHER" id="PTHR11012">
    <property type="entry name" value="PROTEIN KINASE-LIKE DOMAIN-CONTAINING"/>
    <property type="match status" value="1"/>
</dbReference>
<dbReference type="RefSeq" id="XP_018319787.1">
    <property type="nucleotide sequence ID" value="XM_018464285.1"/>
</dbReference>
<dbReference type="GeneID" id="108733202"/>